<proteinExistence type="predicted"/>
<feature type="region of interest" description="Disordered" evidence="1">
    <location>
        <begin position="193"/>
        <end position="310"/>
    </location>
</feature>
<dbReference type="AlphaFoldDB" id="A0A2A9NH70"/>
<evidence type="ECO:0000256" key="1">
    <source>
        <dbReference type="SAM" id="MobiDB-lite"/>
    </source>
</evidence>
<dbReference type="EMBL" id="KZ302102">
    <property type="protein sequence ID" value="PFH47611.1"/>
    <property type="molecule type" value="Genomic_DNA"/>
</dbReference>
<organism evidence="2 3">
    <name type="scientific">Amanita thiersii Skay4041</name>
    <dbReference type="NCBI Taxonomy" id="703135"/>
    <lineage>
        <taxon>Eukaryota</taxon>
        <taxon>Fungi</taxon>
        <taxon>Dikarya</taxon>
        <taxon>Basidiomycota</taxon>
        <taxon>Agaricomycotina</taxon>
        <taxon>Agaricomycetes</taxon>
        <taxon>Agaricomycetidae</taxon>
        <taxon>Agaricales</taxon>
        <taxon>Pluteineae</taxon>
        <taxon>Amanitaceae</taxon>
        <taxon>Amanita</taxon>
    </lineage>
</organism>
<name>A0A2A9NH70_9AGAR</name>
<keyword evidence="3" id="KW-1185">Reference proteome</keyword>
<feature type="region of interest" description="Disordered" evidence="1">
    <location>
        <begin position="63"/>
        <end position="85"/>
    </location>
</feature>
<accession>A0A2A9NH70</accession>
<dbReference type="Proteomes" id="UP000242287">
    <property type="component" value="Unassembled WGS sequence"/>
</dbReference>
<sequence length="310" mass="34179">MRFSTATIVTTALLPGFSITTDTPPSLKPKKLRADVVQDSIQKAFIQLSNYDRLKAIQRRNPRSLHGLKVANPDPPSHVPCKSKGRNTESLHKLMIANLDLHPRPQSNSKPVVLHPPTGLQHSPKPANRNLSPRPQRYLKSVNSGPLQCPSSDNMLADAGQKACQNLGKKFAACRSFISNLMSLGPLPDTDPYTCYPSNQDPTPSSLDSSYTSQLTDPHCSQDLNIESPHGSGSANPGPPPCPQRDFKPDPLLYRQSDHKSANLEPPPRLRLDFEPARAGPRPPLFRKPPLRLQRGSKPAKPHPPLRLYE</sequence>
<feature type="compositionally biased region" description="Basic and acidic residues" evidence="1">
    <location>
        <begin position="256"/>
        <end position="276"/>
    </location>
</feature>
<evidence type="ECO:0000313" key="3">
    <source>
        <dbReference type="Proteomes" id="UP000242287"/>
    </source>
</evidence>
<protein>
    <submittedName>
        <fullName evidence="2">Uncharacterized protein</fullName>
    </submittedName>
</protein>
<feature type="region of interest" description="Disordered" evidence="1">
    <location>
        <begin position="101"/>
        <end position="146"/>
    </location>
</feature>
<gene>
    <name evidence="2" type="ORF">AMATHDRAFT_6601</name>
</gene>
<feature type="compositionally biased region" description="Polar residues" evidence="1">
    <location>
        <begin position="196"/>
        <end position="216"/>
    </location>
</feature>
<evidence type="ECO:0000313" key="2">
    <source>
        <dbReference type="EMBL" id="PFH47611.1"/>
    </source>
</evidence>
<reference evidence="2 3" key="1">
    <citation type="submission" date="2014-02" db="EMBL/GenBank/DDBJ databases">
        <title>Transposable element dynamics among asymbiotic and ectomycorrhizal Amanita fungi.</title>
        <authorList>
            <consortium name="DOE Joint Genome Institute"/>
            <person name="Hess J."/>
            <person name="Skrede I."/>
            <person name="Wolfe B."/>
            <person name="LaButti K."/>
            <person name="Ohm R.A."/>
            <person name="Grigoriev I.V."/>
            <person name="Pringle A."/>
        </authorList>
    </citation>
    <scope>NUCLEOTIDE SEQUENCE [LARGE SCALE GENOMIC DNA]</scope>
    <source>
        <strain evidence="2 3">SKay4041</strain>
    </source>
</reference>